<evidence type="ECO:0000256" key="1">
    <source>
        <dbReference type="SAM" id="Coils"/>
    </source>
</evidence>
<dbReference type="HOGENOM" id="CLU_014537_1_0_1"/>
<dbReference type="eggNOG" id="ENOG502QY7G">
    <property type="taxonomic scope" value="Eukaryota"/>
</dbReference>
<dbReference type="RefSeq" id="XP_007722237.1">
    <property type="nucleotide sequence ID" value="XM_007724047.1"/>
</dbReference>
<comment type="caution">
    <text evidence="3">The sequence shown here is derived from an EMBL/GenBank/DDBJ whole genome shotgun (WGS) entry which is preliminary data.</text>
</comment>
<name>W9YQA4_9EURO</name>
<dbReference type="Gene3D" id="3.40.50.150">
    <property type="entry name" value="Vaccinia Virus protein VP39"/>
    <property type="match status" value="1"/>
</dbReference>
<feature type="region of interest" description="Disordered" evidence="2">
    <location>
        <begin position="13"/>
        <end position="40"/>
    </location>
</feature>
<organism evidence="3 4">
    <name type="scientific">Capronia coronata CBS 617.96</name>
    <dbReference type="NCBI Taxonomy" id="1182541"/>
    <lineage>
        <taxon>Eukaryota</taxon>
        <taxon>Fungi</taxon>
        <taxon>Dikarya</taxon>
        <taxon>Ascomycota</taxon>
        <taxon>Pezizomycotina</taxon>
        <taxon>Eurotiomycetes</taxon>
        <taxon>Chaetothyriomycetidae</taxon>
        <taxon>Chaetothyriales</taxon>
        <taxon>Herpotrichiellaceae</taxon>
        <taxon>Capronia</taxon>
    </lineage>
</organism>
<dbReference type="AlphaFoldDB" id="W9YQA4"/>
<dbReference type="GeneID" id="19158036"/>
<feature type="coiled-coil region" evidence="1">
    <location>
        <begin position="401"/>
        <end position="428"/>
    </location>
</feature>
<accession>W9YQA4</accession>
<dbReference type="EMBL" id="AMWN01000002">
    <property type="protein sequence ID" value="EXJ94743.1"/>
    <property type="molecule type" value="Genomic_DNA"/>
</dbReference>
<evidence type="ECO:0000256" key="2">
    <source>
        <dbReference type="SAM" id="MobiDB-lite"/>
    </source>
</evidence>
<dbReference type="InterPro" id="IPR023165">
    <property type="entry name" value="rRNA_Ade_diMease-like_C"/>
</dbReference>
<protein>
    <recommendedName>
        <fullName evidence="5">rRNA adenine N(6)-methyltransferase</fullName>
    </recommendedName>
</protein>
<dbReference type="InterPro" id="IPR029063">
    <property type="entry name" value="SAM-dependent_MTases_sf"/>
</dbReference>
<dbReference type="Proteomes" id="UP000019484">
    <property type="component" value="Unassembled WGS sequence"/>
</dbReference>
<gene>
    <name evidence="3" type="ORF">A1O1_03140</name>
</gene>
<reference evidence="3 4" key="1">
    <citation type="submission" date="2013-03" db="EMBL/GenBank/DDBJ databases">
        <title>The Genome Sequence of Capronia coronata CBS 617.96.</title>
        <authorList>
            <consortium name="The Broad Institute Genomics Platform"/>
            <person name="Cuomo C."/>
            <person name="de Hoog S."/>
            <person name="Gorbushina A."/>
            <person name="Walker B."/>
            <person name="Young S.K."/>
            <person name="Zeng Q."/>
            <person name="Gargeya S."/>
            <person name="Fitzgerald M."/>
            <person name="Haas B."/>
            <person name="Abouelleil A."/>
            <person name="Allen A.W."/>
            <person name="Alvarado L."/>
            <person name="Arachchi H.M."/>
            <person name="Berlin A.M."/>
            <person name="Chapman S.B."/>
            <person name="Gainer-Dewar J."/>
            <person name="Goldberg J."/>
            <person name="Griggs A."/>
            <person name="Gujja S."/>
            <person name="Hansen M."/>
            <person name="Howarth C."/>
            <person name="Imamovic A."/>
            <person name="Ireland A."/>
            <person name="Larimer J."/>
            <person name="McCowan C."/>
            <person name="Murphy C."/>
            <person name="Pearson M."/>
            <person name="Poon T.W."/>
            <person name="Priest M."/>
            <person name="Roberts A."/>
            <person name="Saif S."/>
            <person name="Shea T."/>
            <person name="Sisk P."/>
            <person name="Sykes S."/>
            <person name="Wortman J."/>
            <person name="Nusbaum C."/>
            <person name="Birren B."/>
        </authorList>
    </citation>
    <scope>NUCLEOTIDE SEQUENCE [LARGE SCALE GENOMIC DNA]</scope>
    <source>
        <strain evidence="3 4">CBS 617.96</strain>
    </source>
</reference>
<dbReference type="Gene3D" id="1.10.8.100">
    <property type="entry name" value="Ribosomal RNA adenine dimethylase-like, domain 2"/>
    <property type="match status" value="1"/>
</dbReference>
<dbReference type="SUPFAM" id="SSF53335">
    <property type="entry name" value="S-adenosyl-L-methionine-dependent methyltransferases"/>
    <property type="match status" value="1"/>
</dbReference>
<evidence type="ECO:0000313" key="4">
    <source>
        <dbReference type="Proteomes" id="UP000019484"/>
    </source>
</evidence>
<keyword evidence="4" id="KW-1185">Reference proteome</keyword>
<dbReference type="OrthoDB" id="16079at2759"/>
<evidence type="ECO:0008006" key="5">
    <source>
        <dbReference type="Google" id="ProtNLM"/>
    </source>
</evidence>
<evidence type="ECO:0000313" key="3">
    <source>
        <dbReference type="EMBL" id="EXJ94743.1"/>
    </source>
</evidence>
<proteinExistence type="predicted"/>
<sequence length="588" mass="67227">MVIRYCVRRASTVASNNTSKNKNGRIPKPKEKSHTGRPRYRRTEIVSEKLCNDIADRLRDTLPAPHTCDLIDINPSRGTWSRKLHDLLQPRRHVLVEPALSSYSDHLTPLLNAKDSKYRHAVLLEDALHPDSGLLSKQVTSQVDDSNYATNPNPSLLITANLSGANLKMSNYAGTQSRKFFDDLYLSLWKIRSNIHRYGLVRLLVWIPDDEKDAYIPRTVSARRKQAVMLEASYKISEVAGTSTHTKTTRLRRWPELDREDAARVAAKEAAAGYRTPVSRRDTTPLPHLLSVEPVPKEIRKVAFTTDAEWVPQFLELEHRLRKGDAAWFKKYAYVKYPPRGVLDTPDRRAWRELRRRAKTAYTTHMKAVGLINEERQLVSEWKKLLLNASGSDKPLQPQDEERLKSHAESLNAQVKKLNRTNRSFAEKAIDDCRAYDMDPPVMAWNQREAEPLIVHDGEFEPHELPMALLDVVPRPEFLFRIDTHDRMVCFGHVVRQLYPYFAKSVAEGLKSLVHEGLEDFAATVPGIHDPTRGGWYDLSAFRVRALPADMFVEIALAYERWPFRPSTESILMLGADPQATYSLGDDD</sequence>
<keyword evidence="1" id="KW-0175">Coiled coil</keyword>